<feature type="domain" description="Ion transport" evidence="7">
    <location>
        <begin position="72"/>
        <end position="204"/>
    </location>
</feature>
<reference evidence="9" key="2">
    <citation type="submission" date="2024-04" db="EMBL/GenBank/DDBJ databases">
        <authorList>
            <person name="Chen Y."/>
            <person name="Shah S."/>
            <person name="Dougan E. K."/>
            <person name="Thang M."/>
            <person name="Chan C."/>
        </authorList>
    </citation>
    <scope>NUCLEOTIDE SEQUENCE [LARGE SCALE GENOMIC DNA]</scope>
</reference>
<dbReference type="SUPFAM" id="SSF55073">
    <property type="entry name" value="Nucleotide cyclase"/>
    <property type="match status" value="1"/>
</dbReference>
<evidence type="ECO:0000313" key="10">
    <source>
        <dbReference type="EMBL" id="CAL4771123.1"/>
    </source>
</evidence>
<evidence type="ECO:0000256" key="4">
    <source>
        <dbReference type="ARBA" id="ARBA00023136"/>
    </source>
</evidence>
<protein>
    <submittedName>
        <fullName evidence="10">Adenylate cyclase</fullName>
    </submittedName>
</protein>
<evidence type="ECO:0000313" key="9">
    <source>
        <dbReference type="EMBL" id="CAL1137186.1"/>
    </source>
</evidence>
<proteinExistence type="predicted"/>
<keyword evidence="4 6" id="KW-0472">Membrane</keyword>
<gene>
    <name evidence="8" type="ORF">C1SCF055_LOCUS11392</name>
</gene>
<evidence type="ECO:0000313" key="8">
    <source>
        <dbReference type="EMBL" id="CAI3983811.1"/>
    </source>
</evidence>
<dbReference type="SUPFAM" id="SSF81324">
    <property type="entry name" value="Voltage-gated potassium channels"/>
    <property type="match status" value="1"/>
</dbReference>
<dbReference type="PANTHER" id="PTHR43336:SF3">
    <property type="entry name" value="GUANYLATE CYCLASE DOMAIN-CONTAINING PROTEIN"/>
    <property type="match status" value="1"/>
</dbReference>
<evidence type="ECO:0000313" key="11">
    <source>
        <dbReference type="Proteomes" id="UP001152797"/>
    </source>
</evidence>
<dbReference type="Pfam" id="PF00520">
    <property type="entry name" value="Ion_trans"/>
    <property type="match status" value="1"/>
</dbReference>
<dbReference type="InterPro" id="IPR029787">
    <property type="entry name" value="Nucleotide_cyclase"/>
</dbReference>
<dbReference type="EMBL" id="CAMXCT030000836">
    <property type="protein sequence ID" value="CAL4771123.1"/>
    <property type="molecule type" value="Genomic_DNA"/>
</dbReference>
<keyword evidence="11" id="KW-1185">Reference proteome</keyword>
<dbReference type="OrthoDB" id="60033at2759"/>
<sequence>MQLGNKVLSPVPHAPQRMHGSQAGHGHGHGHGHGRATLRTQPTTISKIGQRQQKPTWIHPTFLKITRSIVEHRLFSLLTALLTIYALTGDDMRLIFTHQPADPVFDGLTLLCIVVFVLEIVLCMFAKDDYFLSFFFVLDVISTVTLVIDLTWVNDSLQGSEEDMSNDRVSGTAKIGTRTSRVVRVLRLIRIIKLYKAIYEARQLQKKKEEIAKQATMDTQLYPGNEDDDDSYDDMEVQQASMTRVPGKESRVGKKLSEKTTRRVILLVLVMMLVLPYLKVEDAQQFPTSAGYGADIINEAFNQYLESNTTEDKTKYDKALLQYVYYHNWFTKQLPTGCPFDTSDCAVNFDSHVFWVGFVGKNQSVLLDRASKARVDSSSVSDMETLVTSTMQSKSTAWIYIFGHMPAKVQTILSLSWSNNCPLQSDSSDRKRRGISILEETFTEDPWNVDYAVPCPENLRRAERKKYTPRLNVASSEFEELHFAFYFDLRPFVKQESLFNLLTVLFVCIMLLLASIGFANDANRLVLYPVENMIAKVETIRNNPLQAMKVADEEFKVEEINRAKAAKQEKSRLQVVMEWTGCSSKKDNTEIMETVILEKTIIKLGSLLALGFGEAGANIIEHNMHGVDSACVDAMVEGTRVECIIGATRIRDFSTATEVLQAKVMTFVNQIAEIVHGVVDEFHGAANKNNGDTFLMIWRMGDIDKVSKLADMSILAFTRILGAIHRTPVLAAYRGHPGLQQRLGKDCRVNLSSGLHYGWAIEGAVGSEFKIDASYLSPNVSIAETVERATQIYGVSVLVAESVVSICSTPMATKCRLIDRVIITGSVVPMDLYVIDLDYLGLTVEQPLGPQRWTTRDRFKVRQFLENEKEQKWADGVKMVNLFNENADIASMRFRYTLEFIHVFNMGYQNYSQGEWQVAQRLLQRTRDMLGVEDGPSVALLKFMERTNYEAPDTWQGIRDLGHASLS</sequence>
<dbReference type="Proteomes" id="UP001152797">
    <property type="component" value="Unassembled WGS sequence"/>
</dbReference>
<feature type="region of interest" description="Disordered" evidence="5">
    <location>
        <begin position="1"/>
        <end position="37"/>
    </location>
</feature>
<feature type="transmembrane region" description="Helical" evidence="6">
    <location>
        <begin position="107"/>
        <end position="125"/>
    </location>
</feature>
<keyword evidence="3 6" id="KW-1133">Transmembrane helix</keyword>
<dbReference type="Gene3D" id="1.20.120.350">
    <property type="entry name" value="Voltage-gated potassium channels. Chain C"/>
    <property type="match status" value="1"/>
</dbReference>
<dbReference type="GO" id="GO:0005216">
    <property type="term" value="F:monoatomic ion channel activity"/>
    <property type="evidence" value="ECO:0007669"/>
    <property type="project" value="InterPro"/>
</dbReference>
<organism evidence="8">
    <name type="scientific">Cladocopium goreaui</name>
    <dbReference type="NCBI Taxonomy" id="2562237"/>
    <lineage>
        <taxon>Eukaryota</taxon>
        <taxon>Sar</taxon>
        <taxon>Alveolata</taxon>
        <taxon>Dinophyceae</taxon>
        <taxon>Suessiales</taxon>
        <taxon>Symbiodiniaceae</taxon>
        <taxon>Cladocopium</taxon>
    </lineage>
</organism>
<feature type="transmembrane region" description="Helical" evidence="6">
    <location>
        <begin position="498"/>
        <end position="519"/>
    </location>
</feature>
<comment type="subcellular location">
    <subcellularLocation>
        <location evidence="1">Membrane</location>
        <topology evidence="1">Multi-pass membrane protein</topology>
    </subcellularLocation>
</comment>
<dbReference type="EMBL" id="CAMXCT020000836">
    <property type="protein sequence ID" value="CAL1137186.1"/>
    <property type="molecule type" value="Genomic_DNA"/>
</dbReference>
<evidence type="ECO:0000256" key="6">
    <source>
        <dbReference type="SAM" id="Phobius"/>
    </source>
</evidence>
<feature type="transmembrane region" description="Helical" evidence="6">
    <location>
        <begin position="132"/>
        <end position="153"/>
    </location>
</feature>
<dbReference type="InterPro" id="IPR027359">
    <property type="entry name" value="Volt_channel_dom_sf"/>
</dbReference>
<comment type="caution">
    <text evidence="8">The sequence shown here is derived from an EMBL/GenBank/DDBJ whole genome shotgun (WGS) entry which is preliminary data.</text>
</comment>
<dbReference type="PANTHER" id="PTHR43336">
    <property type="entry name" value="OXYGEN SENSOR HISTIDINE KINASE RESPONSE REGULATOR DEVS/DOSS"/>
    <property type="match status" value="1"/>
</dbReference>
<dbReference type="InterPro" id="IPR005821">
    <property type="entry name" value="Ion_trans_dom"/>
</dbReference>
<evidence type="ECO:0000259" key="7">
    <source>
        <dbReference type="Pfam" id="PF00520"/>
    </source>
</evidence>
<name>A0A9P1FPV6_9DINO</name>
<dbReference type="EMBL" id="CAMXCT010000836">
    <property type="protein sequence ID" value="CAI3983811.1"/>
    <property type="molecule type" value="Genomic_DNA"/>
</dbReference>
<reference evidence="8" key="1">
    <citation type="submission" date="2022-10" db="EMBL/GenBank/DDBJ databases">
        <authorList>
            <person name="Chen Y."/>
            <person name="Dougan E. K."/>
            <person name="Chan C."/>
            <person name="Rhodes N."/>
            <person name="Thang M."/>
        </authorList>
    </citation>
    <scope>NUCLEOTIDE SEQUENCE</scope>
</reference>
<evidence type="ECO:0000256" key="3">
    <source>
        <dbReference type="ARBA" id="ARBA00022989"/>
    </source>
</evidence>
<dbReference type="AlphaFoldDB" id="A0A9P1FPV6"/>
<evidence type="ECO:0000256" key="5">
    <source>
        <dbReference type="SAM" id="MobiDB-lite"/>
    </source>
</evidence>
<keyword evidence="2 6" id="KW-0812">Transmembrane</keyword>
<feature type="transmembrane region" description="Helical" evidence="6">
    <location>
        <begin position="260"/>
        <end position="278"/>
    </location>
</feature>
<evidence type="ECO:0000256" key="1">
    <source>
        <dbReference type="ARBA" id="ARBA00004141"/>
    </source>
</evidence>
<dbReference type="GO" id="GO:0016020">
    <property type="term" value="C:membrane"/>
    <property type="evidence" value="ECO:0007669"/>
    <property type="project" value="UniProtKB-SubCell"/>
</dbReference>
<accession>A0A9P1FPV6</accession>
<dbReference type="Gene3D" id="3.30.70.1230">
    <property type="entry name" value="Nucleotide cyclase"/>
    <property type="match status" value="1"/>
</dbReference>
<feature type="transmembrane region" description="Helical" evidence="6">
    <location>
        <begin position="70"/>
        <end position="87"/>
    </location>
</feature>
<feature type="compositionally biased region" description="Basic residues" evidence="5">
    <location>
        <begin position="26"/>
        <end position="36"/>
    </location>
</feature>
<evidence type="ECO:0000256" key="2">
    <source>
        <dbReference type="ARBA" id="ARBA00022692"/>
    </source>
</evidence>